<keyword evidence="6 9" id="KW-0472">Membrane</keyword>
<keyword evidence="11" id="KW-0675">Receptor</keyword>
<name>A0A2B4RXB8_STYPI</name>
<feature type="transmembrane region" description="Helical" evidence="9">
    <location>
        <begin position="358"/>
        <end position="377"/>
    </location>
</feature>
<gene>
    <name evidence="11" type="primary">Trpc5</name>
    <name evidence="11" type="ORF">AWC38_SpisGene14644</name>
</gene>
<evidence type="ECO:0000256" key="7">
    <source>
        <dbReference type="ARBA" id="ARBA00023303"/>
    </source>
</evidence>
<evidence type="ECO:0000256" key="3">
    <source>
        <dbReference type="ARBA" id="ARBA00022692"/>
    </source>
</evidence>
<keyword evidence="5" id="KW-0406">Ion transport</keyword>
<dbReference type="Pfam" id="PF00520">
    <property type="entry name" value="Ion_trans"/>
    <property type="match status" value="1"/>
</dbReference>
<feature type="transmembrane region" description="Helical" evidence="9">
    <location>
        <begin position="426"/>
        <end position="449"/>
    </location>
</feature>
<proteinExistence type="predicted"/>
<dbReference type="EMBL" id="LSMT01000299">
    <property type="protein sequence ID" value="PFX20892.1"/>
    <property type="molecule type" value="Genomic_DNA"/>
</dbReference>
<feature type="transmembrane region" description="Helical" evidence="9">
    <location>
        <begin position="397"/>
        <end position="417"/>
    </location>
</feature>
<evidence type="ECO:0000256" key="4">
    <source>
        <dbReference type="ARBA" id="ARBA00022989"/>
    </source>
</evidence>
<dbReference type="Proteomes" id="UP000225706">
    <property type="component" value="Unassembled WGS sequence"/>
</dbReference>
<dbReference type="PANTHER" id="PTHR10117:SF54">
    <property type="entry name" value="TRANSIENT RECEPTOR POTENTIAL-GAMMA PROTEIN"/>
    <property type="match status" value="1"/>
</dbReference>
<evidence type="ECO:0000256" key="1">
    <source>
        <dbReference type="ARBA" id="ARBA00004141"/>
    </source>
</evidence>
<evidence type="ECO:0000313" key="11">
    <source>
        <dbReference type="EMBL" id="PFX20892.1"/>
    </source>
</evidence>
<keyword evidence="4 9" id="KW-1133">Transmembrane helix</keyword>
<feature type="transmembrane region" description="Helical" evidence="9">
    <location>
        <begin position="327"/>
        <end position="346"/>
    </location>
</feature>
<dbReference type="GO" id="GO:0034703">
    <property type="term" value="C:cation channel complex"/>
    <property type="evidence" value="ECO:0007669"/>
    <property type="project" value="TreeGrafter"/>
</dbReference>
<evidence type="ECO:0000256" key="6">
    <source>
        <dbReference type="ARBA" id="ARBA00023136"/>
    </source>
</evidence>
<evidence type="ECO:0000256" key="9">
    <source>
        <dbReference type="SAM" id="Phobius"/>
    </source>
</evidence>
<dbReference type="AlphaFoldDB" id="A0A2B4RXB8"/>
<comment type="caution">
    <text evidence="11">The sequence shown here is derived from an EMBL/GenBank/DDBJ whole genome shotgun (WGS) entry which is preliminary data.</text>
</comment>
<feature type="region of interest" description="Disordered" evidence="8">
    <location>
        <begin position="28"/>
        <end position="47"/>
    </location>
</feature>
<organism evidence="11 12">
    <name type="scientific">Stylophora pistillata</name>
    <name type="common">Smooth cauliflower coral</name>
    <dbReference type="NCBI Taxonomy" id="50429"/>
    <lineage>
        <taxon>Eukaryota</taxon>
        <taxon>Metazoa</taxon>
        <taxon>Cnidaria</taxon>
        <taxon>Anthozoa</taxon>
        <taxon>Hexacorallia</taxon>
        <taxon>Scleractinia</taxon>
        <taxon>Astrocoeniina</taxon>
        <taxon>Pocilloporidae</taxon>
        <taxon>Stylophora</taxon>
    </lineage>
</organism>
<keyword evidence="7" id="KW-0407">Ion channel</keyword>
<dbReference type="PANTHER" id="PTHR10117">
    <property type="entry name" value="TRANSIENT RECEPTOR POTENTIAL CHANNEL"/>
    <property type="match status" value="1"/>
</dbReference>
<evidence type="ECO:0000259" key="10">
    <source>
        <dbReference type="Pfam" id="PF00520"/>
    </source>
</evidence>
<keyword evidence="12" id="KW-1185">Reference proteome</keyword>
<accession>A0A2B4RXB8</accession>
<feature type="transmembrane region" description="Helical" evidence="9">
    <location>
        <begin position="557"/>
        <end position="577"/>
    </location>
</feature>
<dbReference type="GO" id="GO:0005886">
    <property type="term" value="C:plasma membrane"/>
    <property type="evidence" value="ECO:0007669"/>
    <property type="project" value="TreeGrafter"/>
</dbReference>
<evidence type="ECO:0000313" key="12">
    <source>
        <dbReference type="Proteomes" id="UP000225706"/>
    </source>
</evidence>
<evidence type="ECO:0000256" key="8">
    <source>
        <dbReference type="SAM" id="MobiDB-lite"/>
    </source>
</evidence>
<keyword evidence="2" id="KW-0813">Transport</keyword>
<dbReference type="InterPro" id="IPR005821">
    <property type="entry name" value="Ion_trans_dom"/>
</dbReference>
<dbReference type="GO" id="GO:0051480">
    <property type="term" value="P:regulation of cytosolic calcium ion concentration"/>
    <property type="evidence" value="ECO:0007669"/>
    <property type="project" value="TreeGrafter"/>
</dbReference>
<dbReference type="InterPro" id="IPR002153">
    <property type="entry name" value="TRPC_channel"/>
</dbReference>
<dbReference type="GO" id="GO:0015279">
    <property type="term" value="F:store-operated calcium channel activity"/>
    <property type="evidence" value="ECO:0007669"/>
    <property type="project" value="TreeGrafter"/>
</dbReference>
<feature type="domain" description="Ion transport" evidence="10">
    <location>
        <begin position="334"/>
        <end position="588"/>
    </location>
</feature>
<sequence length="735" mass="85379">MLQEGTGSFDSFLKNLEEKNQAQVEHVLGSDANVEQEATEGSKRKKLSDAIKEGDPYRVWKLILGEEFKEVPYLEDLNKVSKSVADREDDKDGLCKFICSELKSLFKNNEKEDLPSEKERYNLKILSNPLCLSLEWLWRSNLNSNYQHRECKKRRESKFEDVIEAALDDAYLLEKMASHEDHFSQDKYMKRAKKCEEFAVDIVKQVNGNIELLHKVLDIEGKGALLKEGSDDFISSLSLLKMAADKERKMFVASPNCQFVLDEVIYHGSPGWRKRGIVIKTAWCLLQLLLVFVTFLAYFPLKSIRKNFPSCNCKKLRMLYEHPYSKFLNHTLSYMIFLAFIFASSFEYKFGPGGAGLSWIDWVVFAFVSGLFIQEFLEVCKQGPFIYFSKWWNVTDTVIILTFIVAYSVSWVAWIVYGEWRPEEKLFIVADAIYASASIMAYFHLAHLFQVSSTLGPLQLSLYKMLKDVLKFLAIFLVLYFSFATGVAKIYSYYVASEIELKKQDNRTTYYQVSHPFALHTNTFIVLFWKLFDGGGQEESISVQDKRFTLITEFGRVFMGAYVICTILVALHMLVAMMNETFHKIKRNVDEEWKFSRTQMWLEWIDKGSSVPVPLNILYFALRPVFWFLCGCCKSLCFTCKEPKQNDGNTCCCGSASLHQYKDACSREDIPGFERFDLSKRPETPVNKDRLKAMRTLVKEYLKDRYSERWKECRAATTRMHLKQDLPLVNEPRRN</sequence>
<dbReference type="OrthoDB" id="5982107at2759"/>
<keyword evidence="3 9" id="KW-0812">Transmembrane</keyword>
<feature type="transmembrane region" description="Helical" evidence="9">
    <location>
        <begin position="277"/>
        <end position="299"/>
    </location>
</feature>
<protein>
    <submittedName>
        <fullName evidence="11">Short transient receptor potential channel 5</fullName>
    </submittedName>
</protein>
<dbReference type="PRINTS" id="PR01097">
    <property type="entry name" value="TRNSRECEPTRP"/>
</dbReference>
<evidence type="ECO:0000256" key="2">
    <source>
        <dbReference type="ARBA" id="ARBA00022448"/>
    </source>
</evidence>
<reference evidence="12" key="1">
    <citation type="journal article" date="2017" name="bioRxiv">
        <title>Comparative analysis of the genomes of Stylophora pistillata and Acropora digitifera provides evidence for extensive differences between species of corals.</title>
        <authorList>
            <person name="Voolstra C.R."/>
            <person name="Li Y."/>
            <person name="Liew Y.J."/>
            <person name="Baumgarten S."/>
            <person name="Zoccola D."/>
            <person name="Flot J.-F."/>
            <person name="Tambutte S."/>
            <person name="Allemand D."/>
            <person name="Aranda M."/>
        </authorList>
    </citation>
    <scope>NUCLEOTIDE SEQUENCE [LARGE SCALE GENOMIC DNA]</scope>
</reference>
<dbReference type="GO" id="GO:0070679">
    <property type="term" value="F:inositol 1,4,5 trisphosphate binding"/>
    <property type="evidence" value="ECO:0007669"/>
    <property type="project" value="TreeGrafter"/>
</dbReference>
<comment type="subcellular location">
    <subcellularLocation>
        <location evidence="1">Membrane</location>
        <topology evidence="1">Multi-pass membrane protein</topology>
    </subcellularLocation>
</comment>
<feature type="transmembrane region" description="Helical" evidence="9">
    <location>
        <begin position="469"/>
        <end position="492"/>
    </location>
</feature>
<evidence type="ECO:0000256" key="5">
    <source>
        <dbReference type="ARBA" id="ARBA00023065"/>
    </source>
</evidence>